<evidence type="ECO:0000313" key="2">
    <source>
        <dbReference type="EMBL" id="GJN87505.1"/>
    </source>
</evidence>
<dbReference type="EMBL" id="BQKY01000001">
    <property type="protein sequence ID" value="GJN87505.1"/>
    <property type="molecule type" value="Genomic_DNA"/>
</dbReference>
<accession>A0AAV5GCP2</accession>
<evidence type="ECO:0000259" key="1">
    <source>
        <dbReference type="Pfam" id="PF05368"/>
    </source>
</evidence>
<dbReference type="InterPro" id="IPR036291">
    <property type="entry name" value="NAD(P)-bd_dom_sf"/>
</dbReference>
<dbReference type="InterPro" id="IPR008030">
    <property type="entry name" value="NmrA-like"/>
</dbReference>
<proteinExistence type="predicted"/>
<keyword evidence="3" id="KW-1185">Reference proteome</keyword>
<sequence length="304" mass="33347">MLAVYPASGGLGSSIVSHLLARSPQPSSSLLFVSRNPDKLNAAEESGVTLRQADYDQPETLEGVFAGAETLCLISYPSIQIEHRFKSHKRAIEAARRSGVNHVLYTSLAFAGSPESTESVAQVMQAHLLTEQYLRELQAQDESFSFTIVREGLYSESFPIYTAFYSPSSPSRTIRIPHAPAGAGRGLAWVKRDELGEATARILLSSSSEWKNRTVVLSGARDPPQPDLRVERVSVEEYAAQAQVQEGFAAYPGDGGGRHWAEKWANAWEAIERGETGTVTTTMRDVLGREPEGFEETLTEMLEK</sequence>
<dbReference type="AlphaFoldDB" id="A0AAV5GCP2"/>
<feature type="domain" description="NmrA-like" evidence="1">
    <location>
        <begin position="3"/>
        <end position="218"/>
    </location>
</feature>
<gene>
    <name evidence="2" type="ORF">Rhopal_000454-T1</name>
</gene>
<evidence type="ECO:0000313" key="3">
    <source>
        <dbReference type="Proteomes" id="UP001342314"/>
    </source>
</evidence>
<dbReference type="Gene3D" id="3.90.25.10">
    <property type="entry name" value="UDP-galactose 4-epimerase, domain 1"/>
    <property type="match status" value="1"/>
</dbReference>
<comment type="caution">
    <text evidence="2">The sequence shown here is derived from an EMBL/GenBank/DDBJ whole genome shotgun (WGS) entry which is preliminary data.</text>
</comment>
<dbReference type="PANTHER" id="PTHR47129:SF1">
    <property type="entry name" value="NMRA-LIKE DOMAIN-CONTAINING PROTEIN"/>
    <property type="match status" value="1"/>
</dbReference>
<name>A0AAV5GCP2_9BASI</name>
<dbReference type="PANTHER" id="PTHR47129">
    <property type="entry name" value="QUINONE OXIDOREDUCTASE 2"/>
    <property type="match status" value="1"/>
</dbReference>
<reference evidence="2 3" key="1">
    <citation type="submission" date="2021-12" db="EMBL/GenBank/DDBJ databases">
        <title>High titer production of polyol ester of fatty acids by Rhodotorula paludigena BS15 towards product separation-free biomass refinery.</title>
        <authorList>
            <person name="Mano J."/>
            <person name="Ono H."/>
            <person name="Tanaka T."/>
            <person name="Naito K."/>
            <person name="Sushida H."/>
            <person name="Ike M."/>
            <person name="Tokuyasu K."/>
            <person name="Kitaoka M."/>
        </authorList>
    </citation>
    <scope>NUCLEOTIDE SEQUENCE [LARGE SCALE GENOMIC DNA]</scope>
    <source>
        <strain evidence="2 3">BS15</strain>
    </source>
</reference>
<dbReference type="Proteomes" id="UP001342314">
    <property type="component" value="Unassembled WGS sequence"/>
</dbReference>
<dbReference type="InterPro" id="IPR052718">
    <property type="entry name" value="NmrA-type_oxidoreductase"/>
</dbReference>
<dbReference type="SUPFAM" id="SSF51735">
    <property type="entry name" value="NAD(P)-binding Rossmann-fold domains"/>
    <property type="match status" value="1"/>
</dbReference>
<protein>
    <recommendedName>
        <fullName evidence="1">NmrA-like domain-containing protein</fullName>
    </recommendedName>
</protein>
<dbReference type="Gene3D" id="3.40.50.720">
    <property type="entry name" value="NAD(P)-binding Rossmann-like Domain"/>
    <property type="match status" value="1"/>
</dbReference>
<organism evidence="2 3">
    <name type="scientific">Rhodotorula paludigena</name>
    <dbReference type="NCBI Taxonomy" id="86838"/>
    <lineage>
        <taxon>Eukaryota</taxon>
        <taxon>Fungi</taxon>
        <taxon>Dikarya</taxon>
        <taxon>Basidiomycota</taxon>
        <taxon>Pucciniomycotina</taxon>
        <taxon>Microbotryomycetes</taxon>
        <taxon>Sporidiobolales</taxon>
        <taxon>Sporidiobolaceae</taxon>
        <taxon>Rhodotorula</taxon>
    </lineage>
</organism>
<dbReference type="Pfam" id="PF05368">
    <property type="entry name" value="NmrA"/>
    <property type="match status" value="1"/>
</dbReference>